<proteinExistence type="predicted"/>
<dbReference type="PANTHER" id="PTHR38542:SF2">
    <property type="entry name" value="REPLICATION FACTOR A C-TERMINAL DOMAIN-CONTAINING PROTEIN"/>
    <property type="match status" value="1"/>
</dbReference>
<sequence>MAAAIGWYGPLIDLCKASSHVGGYVQILVYVHKSTPIQYKILRRGGEVVRTDILVGDDTRAYFPVTIWQKQMGSKIVAGNVILLQNVRIARFGDAFEARTLPCSSLQCLLKPSDILASKGINQLIDECRAGIATKDKHRKVMEWVLRAGLIHASGELGYYHNRGHQKINWKVHEETYSQDCISLLDICQSNSCKATFHASVGEIFLPITWRSLHESETERMFISRRLYMLGENGLVDDLISIGCQLCGTPLNSELRSSADQNAIPLICQESSNRLHVVNTIYRPFMLYVWDDSQYIPLLVTNKAAELLFGNIQAGRVYSCYKSQKERQILPHNGVVCKGSRSCEDIPQTAKEEVAKCPSSGTDKNIGTKEKHQLYEKTNFYMIWLILLKMLLQQGKNSPLKFKVKVDTGRSWESGRFQMVSVSMPSLETKSPS</sequence>
<comment type="caution">
    <text evidence="1">The sequence shown here is derived from an EMBL/GenBank/DDBJ whole genome shotgun (WGS) entry which is preliminary data.</text>
</comment>
<dbReference type="Proteomes" id="UP001604336">
    <property type="component" value="Unassembled WGS sequence"/>
</dbReference>
<dbReference type="Gene3D" id="2.40.50.140">
    <property type="entry name" value="Nucleic acid-binding proteins"/>
    <property type="match status" value="1"/>
</dbReference>
<accession>A0ABD1S981</accession>
<dbReference type="InterPro" id="IPR012340">
    <property type="entry name" value="NA-bd_OB-fold"/>
</dbReference>
<dbReference type="PANTHER" id="PTHR38542">
    <property type="entry name" value="OS04G0450500 PROTEIN"/>
    <property type="match status" value="1"/>
</dbReference>
<reference evidence="2" key="1">
    <citation type="submission" date="2024-07" db="EMBL/GenBank/DDBJ databases">
        <title>Two chromosome-level genome assemblies of Korean endemic species Abeliophyllum distichum and Forsythia ovata (Oleaceae).</title>
        <authorList>
            <person name="Jang H."/>
        </authorList>
    </citation>
    <scope>NUCLEOTIDE SEQUENCE [LARGE SCALE GENOMIC DNA]</scope>
</reference>
<organism evidence="1 2">
    <name type="scientific">Abeliophyllum distichum</name>
    <dbReference type="NCBI Taxonomy" id="126358"/>
    <lineage>
        <taxon>Eukaryota</taxon>
        <taxon>Viridiplantae</taxon>
        <taxon>Streptophyta</taxon>
        <taxon>Embryophyta</taxon>
        <taxon>Tracheophyta</taxon>
        <taxon>Spermatophyta</taxon>
        <taxon>Magnoliopsida</taxon>
        <taxon>eudicotyledons</taxon>
        <taxon>Gunneridae</taxon>
        <taxon>Pentapetalae</taxon>
        <taxon>asterids</taxon>
        <taxon>lamiids</taxon>
        <taxon>Lamiales</taxon>
        <taxon>Oleaceae</taxon>
        <taxon>Forsythieae</taxon>
        <taxon>Abeliophyllum</taxon>
    </lineage>
</organism>
<evidence type="ECO:0000313" key="1">
    <source>
        <dbReference type="EMBL" id="KAL2497231.1"/>
    </source>
</evidence>
<name>A0ABD1S981_9LAMI</name>
<dbReference type="AlphaFoldDB" id="A0ABD1S981"/>
<gene>
    <name evidence="1" type="ORF">Adt_22781</name>
</gene>
<evidence type="ECO:0000313" key="2">
    <source>
        <dbReference type="Proteomes" id="UP001604336"/>
    </source>
</evidence>
<protein>
    <submittedName>
        <fullName evidence="1">Uncharacterized protein</fullName>
    </submittedName>
</protein>
<dbReference type="SUPFAM" id="SSF50249">
    <property type="entry name" value="Nucleic acid-binding proteins"/>
    <property type="match status" value="1"/>
</dbReference>
<dbReference type="EMBL" id="JBFOLK010000007">
    <property type="protein sequence ID" value="KAL2497231.1"/>
    <property type="molecule type" value="Genomic_DNA"/>
</dbReference>
<keyword evidence="2" id="KW-1185">Reference proteome</keyword>